<name>E1YCN7_9BACT</name>
<proteinExistence type="predicted"/>
<reference evidence="1" key="1">
    <citation type="journal article" date="2011" name="Environ. Microbiol.">
        <title>Genomic insights into the metabolic potential of the polycyclic aromatic hydrocarbon degrading sulfate-reducing Deltaproteobacterium N47.</title>
        <authorList>
            <person name="Bergmann F."/>
            <person name="Selesi D."/>
            <person name="Weinmaier T."/>
            <person name="Tischler P."/>
            <person name="Rattei T."/>
            <person name="Meckenstock R.U."/>
        </authorList>
    </citation>
    <scope>NUCLEOTIDE SEQUENCE</scope>
</reference>
<gene>
    <name evidence="1" type="ORF">N47_G36550</name>
</gene>
<dbReference type="EMBL" id="FR695868">
    <property type="protein sequence ID" value="CBX28331.1"/>
    <property type="molecule type" value="Genomic_DNA"/>
</dbReference>
<dbReference type="AlphaFoldDB" id="E1YCN7"/>
<evidence type="ECO:0000313" key="1">
    <source>
        <dbReference type="EMBL" id="CBX28331.1"/>
    </source>
</evidence>
<organism evidence="1">
    <name type="scientific">uncultured Desulfobacterium sp</name>
    <dbReference type="NCBI Taxonomy" id="201089"/>
    <lineage>
        <taxon>Bacteria</taxon>
        <taxon>Pseudomonadati</taxon>
        <taxon>Thermodesulfobacteriota</taxon>
        <taxon>Desulfobacteria</taxon>
        <taxon>Desulfobacterales</taxon>
        <taxon>Desulfobacteriaceae</taxon>
        <taxon>Desulfobacterium</taxon>
        <taxon>environmental samples</taxon>
    </lineage>
</organism>
<protein>
    <submittedName>
        <fullName evidence="1">Uncharacterized protein</fullName>
    </submittedName>
</protein>
<accession>E1YCN7</accession>
<sequence length="36" mass="4473">MDEKFSFLKRKIHSITEFSLWISLWKFSQDKQKPDK</sequence>